<dbReference type="EMBL" id="JAKWBI020000319">
    <property type="protein sequence ID" value="KAJ2896664.1"/>
    <property type="molecule type" value="Genomic_DNA"/>
</dbReference>
<evidence type="ECO:0000313" key="3">
    <source>
        <dbReference type="Proteomes" id="UP001201980"/>
    </source>
</evidence>
<feature type="region of interest" description="Disordered" evidence="1">
    <location>
        <begin position="1"/>
        <end position="78"/>
    </location>
</feature>
<feature type="compositionally biased region" description="Low complexity" evidence="1">
    <location>
        <begin position="1"/>
        <end position="26"/>
    </location>
</feature>
<organism evidence="2 3">
    <name type="scientific">Zalerion maritima</name>
    <dbReference type="NCBI Taxonomy" id="339359"/>
    <lineage>
        <taxon>Eukaryota</taxon>
        <taxon>Fungi</taxon>
        <taxon>Dikarya</taxon>
        <taxon>Ascomycota</taxon>
        <taxon>Pezizomycotina</taxon>
        <taxon>Sordariomycetes</taxon>
        <taxon>Lulworthiomycetidae</taxon>
        <taxon>Lulworthiales</taxon>
        <taxon>Lulworthiaceae</taxon>
        <taxon>Zalerion</taxon>
    </lineage>
</organism>
<dbReference type="Proteomes" id="UP001201980">
    <property type="component" value="Unassembled WGS sequence"/>
</dbReference>
<name>A0AAD5WPC1_9PEZI</name>
<protein>
    <submittedName>
        <fullName evidence="2">Uncharacterized protein</fullName>
    </submittedName>
</protein>
<keyword evidence="3" id="KW-1185">Reference proteome</keyword>
<accession>A0AAD5WPC1</accession>
<proteinExistence type="predicted"/>
<reference evidence="2" key="1">
    <citation type="submission" date="2022-07" db="EMBL/GenBank/DDBJ databases">
        <title>Draft genome sequence of Zalerion maritima ATCC 34329, a (micro)plastics degrading marine fungus.</title>
        <authorList>
            <person name="Paco A."/>
            <person name="Goncalves M.F.M."/>
            <person name="Rocha-Santos T.A.P."/>
            <person name="Alves A."/>
        </authorList>
    </citation>
    <scope>NUCLEOTIDE SEQUENCE</scope>
    <source>
        <strain evidence="2">ATCC 34329</strain>
    </source>
</reference>
<feature type="compositionally biased region" description="Polar residues" evidence="1">
    <location>
        <begin position="234"/>
        <end position="250"/>
    </location>
</feature>
<evidence type="ECO:0000313" key="2">
    <source>
        <dbReference type="EMBL" id="KAJ2896664.1"/>
    </source>
</evidence>
<gene>
    <name evidence="2" type="ORF">MKZ38_005316</name>
</gene>
<feature type="region of interest" description="Disordered" evidence="1">
    <location>
        <begin position="221"/>
        <end position="253"/>
    </location>
</feature>
<evidence type="ECO:0000256" key="1">
    <source>
        <dbReference type="SAM" id="MobiDB-lite"/>
    </source>
</evidence>
<feature type="compositionally biased region" description="Polar residues" evidence="1">
    <location>
        <begin position="60"/>
        <end position="77"/>
    </location>
</feature>
<dbReference type="AlphaFoldDB" id="A0AAD5WPC1"/>
<feature type="region of interest" description="Disordered" evidence="1">
    <location>
        <begin position="95"/>
        <end position="117"/>
    </location>
</feature>
<comment type="caution">
    <text evidence="2">The sequence shown here is derived from an EMBL/GenBank/DDBJ whole genome shotgun (WGS) entry which is preliminary data.</text>
</comment>
<sequence>MASARSSYTSSSFSYKSSSDSAESGSTYQTSASSAKSRKYMDDEGSHAYAPCYAPEEDVSPSTSINPRASVDTYSSDMSDDEVDEAELEDCYTDDEASSIPPLPAYRGEASEPYVRPSNPADFSRLYPTLTRLSIRHDEYTTDGNLNLRVDTTVNAPGHRRVAMQLFHLRMYDLAKREFSLRRYCRDSGREVCNSKRKYQEPGTTAEGRPTFQRSVSSALKTLGSRPQFRRGGSNASSVAKRPGTSSSSYEADEDIRQFSRASSLEINPHHRPAQPQRPVATNSIKLEFSNYARVDITRQGSSGGRGKKSTKRYGFQWWGHKYSWRRHVDRALGTVSFHLLRDNDTGMPVAHIVPETRTPTQVHADEAAGGWVPPCHMWISDESVLEAMTDVADVIMATGLMALVDDCIKERWQTKKPTRIAMPGRSSTLTSASSKSFGMNLFHRRNSDHPSPLRIGGPVAAY</sequence>